<evidence type="ECO:0000256" key="1">
    <source>
        <dbReference type="SAM" id="Coils"/>
    </source>
</evidence>
<accession>A0A644SPS4</accession>
<proteinExistence type="predicted"/>
<sequence length="304" mass="35286">MKSKLIVVLSALVLSLSGFMLYDSLNNELSQAEIQEQFSDLKSDYEFIQKDLEVAVNDVNFSNKEIIAQKKRIETLLKKNNISQDELLEAKRIMRNISQTFIKNYQNKVIILNNQVTTLDTEKQKLREENEKITTEVVVLKDKVSELDRKIESEKIISKKKDELINYASKLSLSNFMLRSFKVRNSGKEVETDKASRIDRIKFSFDINDNILAKSGQKLIYMLIKKPSGEIVTFSNRASGTFNFNNRKMLYSDKTTFNYEKGQSPKLEFVWDNEDFSRGDYIMEVYEQMPTNTVLIGKVTKTLE</sequence>
<name>A0A644SPS4_9ZZZZ</name>
<comment type="caution">
    <text evidence="2">The sequence shown here is derived from an EMBL/GenBank/DDBJ whole genome shotgun (WGS) entry which is preliminary data.</text>
</comment>
<dbReference type="AlphaFoldDB" id="A0A644SPS4"/>
<feature type="coiled-coil region" evidence="1">
    <location>
        <begin position="102"/>
        <end position="150"/>
    </location>
</feature>
<organism evidence="2">
    <name type="scientific">bioreactor metagenome</name>
    <dbReference type="NCBI Taxonomy" id="1076179"/>
    <lineage>
        <taxon>unclassified sequences</taxon>
        <taxon>metagenomes</taxon>
        <taxon>ecological metagenomes</taxon>
    </lineage>
</organism>
<evidence type="ECO:0000313" key="2">
    <source>
        <dbReference type="EMBL" id="MPL55612.1"/>
    </source>
</evidence>
<keyword evidence="1" id="KW-0175">Coiled coil</keyword>
<dbReference type="EMBL" id="VSSQ01000002">
    <property type="protein sequence ID" value="MPL55612.1"/>
    <property type="molecule type" value="Genomic_DNA"/>
</dbReference>
<reference evidence="2" key="1">
    <citation type="submission" date="2019-08" db="EMBL/GenBank/DDBJ databases">
        <authorList>
            <person name="Kucharzyk K."/>
            <person name="Murdoch R.W."/>
            <person name="Higgins S."/>
            <person name="Loffler F."/>
        </authorList>
    </citation>
    <scope>NUCLEOTIDE SEQUENCE</scope>
</reference>
<protein>
    <submittedName>
        <fullName evidence="2">Uncharacterized protein</fullName>
    </submittedName>
</protein>
<gene>
    <name evidence="2" type="ORF">SDC9_01090</name>
</gene>